<protein>
    <submittedName>
        <fullName evidence="1">Uncharacterized protein</fullName>
    </submittedName>
</protein>
<evidence type="ECO:0000313" key="2">
    <source>
        <dbReference type="Proteomes" id="UP000076722"/>
    </source>
</evidence>
<dbReference type="Proteomes" id="UP000076722">
    <property type="component" value="Unassembled WGS sequence"/>
</dbReference>
<feature type="non-terminal residue" evidence="1">
    <location>
        <position position="81"/>
    </location>
</feature>
<proteinExistence type="predicted"/>
<dbReference type="OrthoDB" id="3200967at2759"/>
<dbReference type="STRING" id="1314777.A0A164QFR0"/>
<evidence type="ECO:0000313" key="1">
    <source>
        <dbReference type="EMBL" id="KZS89613.1"/>
    </source>
</evidence>
<feature type="non-terminal residue" evidence="1">
    <location>
        <position position="1"/>
    </location>
</feature>
<keyword evidence="2" id="KW-1185">Reference proteome</keyword>
<gene>
    <name evidence="1" type="ORF">SISNIDRAFT_400384</name>
</gene>
<name>A0A164QFR0_9AGAM</name>
<organism evidence="1 2">
    <name type="scientific">Sistotremastrum niveocremeum HHB9708</name>
    <dbReference type="NCBI Taxonomy" id="1314777"/>
    <lineage>
        <taxon>Eukaryota</taxon>
        <taxon>Fungi</taxon>
        <taxon>Dikarya</taxon>
        <taxon>Basidiomycota</taxon>
        <taxon>Agaricomycotina</taxon>
        <taxon>Agaricomycetes</taxon>
        <taxon>Sistotremastrales</taxon>
        <taxon>Sistotremastraceae</taxon>
        <taxon>Sertulicium</taxon>
        <taxon>Sertulicium niveocremeum</taxon>
    </lineage>
</organism>
<reference evidence="1 2" key="1">
    <citation type="journal article" date="2016" name="Mol. Biol. Evol.">
        <title>Comparative Genomics of Early-Diverging Mushroom-Forming Fungi Provides Insights into the Origins of Lignocellulose Decay Capabilities.</title>
        <authorList>
            <person name="Nagy L.G."/>
            <person name="Riley R."/>
            <person name="Tritt A."/>
            <person name="Adam C."/>
            <person name="Daum C."/>
            <person name="Floudas D."/>
            <person name="Sun H."/>
            <person name="Yadav J.S."/>
            <person name="Pangilinan J."/>
            <person name="Larsson K.H."/>
            <person name="Matsuura K."/>
            <person name="Barry K."/>
            <person name="Labutti K."/>
            <person name="Kuo R."/>
            <person name="Ohm R.A."/>
            <person name="Bhattacharya S.S."/>
            <person name="Shirouzu T."/>
            <person name="Yoshinaga Y."/>
            <person name="Martin F.M."/>
            <person name="Grigoriev I.V."/>
            <person name="Hibbett D.S."/>
        </authorList>
    </citation>
    <scope>NUCLEOTIDE SEQUENCE [LARGE SCALE GENOMIC DNA]</scope>
    <source>
        <strain evidence="1 2">HHB9708</strain>
    </source>
</reference>
<dbReference type="AlphaFoldDB" id="A0A164QFR0"/>
<sequence length="81" mass="9335">QMVERGFFPCSALQGKVAIDINTLELARIHQLTQAPNETAFAEALEASFQDKLVQLDSRVSRSHDSLRRRFSDCLRWYTHL</sequence>
<accession>A0A164QFR0</accession>
<dbReference type="EMBL" id="KV419426">
    <property type="protein sequence ID" value="KZS89613.1"/>
    <property type="molecule type" value="Genomic_DNA"/>
</dbReference>